<evidence type="ECO:0000256" key="1">
    <source>
        <dbReference type="ARBA" id="ARBA00004370"/>
    </source>
</evidence>
<dbReference type="Gene3D" id="1.20.1070.10">
    <property type="entry name" value="Rhodopsin 7-helix transmembrane proteins"/>
    <property type="match status" value="1"/>
</dbReference>
<feature type="region of interest" description="Disordered" evidence="5">
    <location>
        <begin position="231"/>
        <end position="278"/>
    </location>
</feature>
<keyword evidence="4 6" id="KW-0472">Membrane</keyword>
<evidence type="ECO:0000313" key="8">
    <source>
        <dbReference type="EMBL" id="KAK7486452.1"/>
    </source>
</evidence>
<accession>A0ABD0KHD9</accession>
<comment type="subcellular location">
    <subcellularLocation>
        <location evidence="1">Membrane</location>
    </subcellularLocation>
</comment>
<dbReference type="InterPro" id="IPR000276">
    <property type="entry name" value="GPCR_Rhodpsn"/>
</dbReference>
<dbReference type="InterPro" id="IPR017452">
    <property type="entry name" value="GPCR_Rhodpsn_7TM"/>
</dbReference>
<organism evidence="8 9">
    <name type="scientific">Batillaria attramentaria</name>
    <dbReference type="NCBI Taxonomy" id="370345"/>
    <lineage>
        <taxon>Eukaryota</taxon>
        <taxon>Metazoa</taxon>
        <taxon>Spiralia</taxon>
        <taxon>Lophotrochozoa</taxon>
        <taxon>Mollusca</taxon>
        <taxon>Gastropoda</taxon>
        <taxon>Caenogastropoda</taxon>
        <taxon>Sorbeoconcha</taxon>
        <taxon>Cerithioidea</taxon>
        <taxon>Batillariidae</taxon>
        <taxon>Batillaria</taxon>
    </lineage>
</organism>
<dbReference type="AlphaFoldDB" id="A0ABD0KHD9"/>
<dbReference type="GO" id="GO:0016020">
    <property type="term" value="C:membrane"/>
    <property type="evidence" value="ECO:0007669"/>
    <property type="project" value="UniProtKB-SubCell"/>
</dbReference>
<feature type="transmembrane region" description="Helical" evidence="6">
    <location>
        <begin position="328"/>
        <end position="346"/>
    </location>
</feature>
<sequence>MSTSDFSFTTVDPLNTTGNFSYGNDTGAGSGLLPRPNGGIVIQILARFHLIALPTIAILGIISNLLSFCIFVSKTLRRTSCSIYLAARSISDTGFLLSLFITWLGDAVSAPVVHTVVVCQVVIFSSYVFGFLSVWLVVFITLENYIRICHPFSVAKFCTVQKFSLWTTEVKSYKGLQRCGNNLKYIVIIKALLYGDMVITLVLPSLIILFFMVAICISLVRSFKRQSRLKGSKPVASGANGTIPKNAATNGRAGTSGLGDSGNKKSTKRSSSRRNSSPQAKVTRMLFAVSFTFLVLSLPSHCIRLRVAMLLMVKKTSENPNMDEMLQVVFQILYYLSFAVNLVVYLSCGESFRNVFYETYIACLAGKSSSRRRSEISQTCYTAVKMEQQETTTPAPKGGEEETALIT</sequence>
<dbReference type="PANTHER" id="PTHR46641">
    <property type="entry name" value="FMRFAMIDE RECEPTOR-RELATED"/>
    <property type="match status" value="1"/>
</dbReference>
<feature type="transmembrane region" description="Helical" evidence="6">
    <location>
        <begin position="111"/>
        <end position="138"/>
    </location>
</feature>
<proteinExistence type="predicted"/>
<gene>
    <name evidence="8" type="ORF">BaRGS_00022253</name>
</gene>
<evidence type="ECO:0000256" key="6">
    <source>
        <dbReference type="SAM" id="Phobius"/>
    </source>
</evidence>
<dbReference type="Proteomes" id="UP001519460">
    <property type="component" value="Unassembled WGS sequence"/>
</dbReference>
<feature type="transmembrane region" description="Helical" evidence="6">
    <location>
        <begin position="198"/>
        <end position="220"/>
    </location>
</feature>
<feature type="domain" description="G-protein coupled receptors family 1 profile" evidence="7">
    <location>
        <begin position="63"/>
        <end position="345"/>
    </location>
</feature>
<dbReference type="InterPro" id="IPR052954">
    <property type="entry name" value="GPCR-Ligand_Int"/>
</dbReference>
<dbReference type="SUPFAM" id="SSF81321">
    <property type="entry name" value="Family A G protein-coupled receptor-like"/>
    <property type="match status" value="1"/>
</dbReference>
<evidence type="ECO:0000256" key="4">
    <source>
        <dbReference type="ARBA" id="ARBA00023136"/>
    </source>
</evidence>
<dbReference type="EMBL" id="JACVVK020000178">
    <property type="protein sequence ID" value="KAK7486452.1"/>
    <property type="molecule type" value="Genomic_DNA"/>
</dbReference>
<evidence type="ECO:0000313" key="9">
    <source>
        <dbReference type="Proteomes" id="UP001519460"/>
    </source>
</evidence>
<dbReference type="PROSITE" id="PS50262">
    <property type="entry name" value="G_PROTEIN_RECEP_F1_2"/>
    <property type="match status" value="1"/>
</dbReference>
<evidence type="ECO:0000259" key="7">
    <source>
        <dbReference type="PROSITE" id="PS50262"/>
    </source>
</evidence>
<feature type="transmembrane region" description="Helical" evidence="6">
    <location>
        <begin position="285"/>
        <end position="307"/>
    </location>
</feature>
<keyword evidence="9" id="KW-1185">Reference proteome</keyword>
<feature type="region of interest" description="Disordered" evidence="5">
    <location>
        <begin position="388"/>
        <end position="407"/>
    </location>
</feature>
<name>A0ABD0KHD9_9CAEN</name>
<protein>
    <recommendedName>
        <fullName evidence="7">G-protein coupled receptors family 1 profile domain-containing protein</fullName>
    </recommendedName>
</protein>
<comment type="caution">
    <text evidence="8">The sequence shown here is derived from an EMBL/GenBank/DDBJ whole genome shotgun (WGS) entry which is preliminary data.</text>
</comment>
<feature type="transmembrane region" description="Helical" evidence="6">
    <location>
        <begin position="51"/>
        <end position="73"/>
    </location>
</feature>
<evidence type="ECO:0000256" key="5">
    <source>
        <dbReference type="SAM" id="MobiDB-lite"/>
    </source>
</evidence>
<dbReference type="Pfam" id="PF00001">
    <property type="entry name" value="7tm_1"/>
    <property type="match status" value="1"/>
</dbReference>
<keyword evidence="3 6" id="KW-1133">Transmembrane helix</keyword>
<evidence type="ECO:0000256" key="3">
    <source>
        <dbReference type="ARBA" id="ARBA00022989"/>
    </source>
</evidence>
<dbReference type="PRINTS" id="PR00237">
    <property type="entry name" value="GPCRRHODOPSN"/>
</dbReference>
<keyword evidence="2 6" id="KW-0812">Transmembrane</keyword>
<reference evidence="8 9" key="1">
    <citation type="journal article" date="2023" name="Sci. Data">
        <title>Genome assembly of the Korean intertidal mud-creeper Batillaria attramentaria.</title>
        <authorList>
            <person name="Patra A.K."/>
            <person name="Ho P.T."/>
            <person name="Jun S."/>
            <person name="Lee S.J."/>
            <person name="Kim Y."/>
            <person name="Won Y.J."/>
        </authorList>
    </citation>
    <scope>NUCLEOTIDE SEQUENCE [LARGE SCALE GENOMIC DNA]</scope>
    <source>
        <strain evidence="8">Wonlab-2016</strain>
    </source>
</reference>
<evidence type="ECO:0000256" key="2">
    <source>
        <dbReference type="ARBA" id="ARBA00022692"/>
    </source>
</evidence>
<dbReference type="PANTHER" id="PTHR46641:SF25">
    <property type="entry name" value="CNMAMIDE RECEPTOR-RELATED"/>
    <property type="match status" value="1"/>
</dbReference>